<dbReference type="InterPro" id="IPR052007">
    <property type="entry name" value="Bud4"/>
</dbReference>
<feature type="region of interest" description="Disordered" evidence="3">
    <location>
        <begin position="918"/>
        <end position="972"/>
    </location>
</feature>
<dbReference type="InterPro" id="IPR001849">
    <property type="entry name" value="PH_domain"/>
</dbReference>
<evidence type="ECO:0000313" key="6">
    <source>
        <dbReference type="Proteomes" id="UP001140091"/>
    </source>
</evidence>
<evidence type="ECO:0000256" key="3">
    <source>
        <dbReference type="SAM" id="MobiDB-lite"/>
    </source>
</evidence>
<feature type="region of interest" description="Disordered" evidence="3">
    <location>
        <begin position="557"/>
        <end position="698"/>
    </location>
</feature>
<feature type="compositionally biased region" description="Low complexity" evidence="3">
    <location>
        <begin position="97"/>
        <end position="113"/>
    </location>
</feature>
<feature type="compositionally biased region" description="Acidic residues" evidence="3">
    <location>
        <begin position="591"/>
        <end position="603"/>
    </location>
</feature>
<dbReference type="PANTHER" id="PTHR36100:SF1">
    <property type="entry name" value="BUD SITE SELECTION PROTEIN 4"/>
    <property type="match status" value="1"/>
</dbReference>
<feature type="region of interest" description="Disordered" evidence="3">
    <location>
        <begin position="1"/>
        <end position="333"/>
    </location>
</feature>
<dbReference type="GO" id="GO:0005525">
    <property type="term" value="F:GTP binding"/>
    <property type="evidence" value="ECO:0007669"/>
    <property type="project" value="TreeGrafter"/>
</dbReference>
<dbReference type="PROSITE" id="PS50003">
    <property type="entry name" value="PH_DOMAIN"/>
    <property type="match status" value="1"/>
</dbReference>
<feature type="compositionally biased region" description="Pro residues" evidence="3">
    <location>
        <begin position="1201"/>
        <end position="1213"/>
    </location>
</feature>
<feature type="region of interest" description="Disordered" evidence="3">
    <location>
        <begin position="1181"/>
        <end position="1218"/>
    </location>
</feature>
<feature type="region of interest" description="Disordered" evidence="3">
    <location>
        <begin position="879"/>
        <end position="906"/>
    </location>
</feature>
<feature type="non-terminal residue" evidence="5">
    <location>
        <position position="1"/>
    </location>
</feature>
<protein>
    <recommendedName>
        <fullName evidence="4">PH domain-containing protein</fullName>
    </recommendedName>
</protein>
<feature type="compositionally biased region" description="Basic and acidic residues" evidence="3">
    <location>
        <begin position="246"/>
        <end position="259"/>
    </location>
</feature>
<feature type="compositionally biased region" description="Low complexity" evidence="3">
    <location>
        <begin position="398"/>
        <end position="409"/>
    </location>
</feature>
<feature type="compositionally biased region" description="Basic and acidic residues" evidence="3">
    <location>
        <begin position="683"/>
        <end position="693"/>
    </location>
</feature>
<keyword evidence="2" id="KW-0131">Cell cycle</keyword>
<dbReference type="Gene3D" id="2.30.29.30">
    <property type="entry name" value="Pleckstrin-homology domain (PH domain)/Phosphotyrosine-binding domain (PTB)"/>
    <property type="match status" value="1"/>
</dbReference>
<dbReference type="Pfam" id="PF00169">
    <property type="entry name" value="PH"/>
    <property type="match status" value="1"/>
</dbReference>
<feature type="compositionally biased region" description="Low complexity" evidence="3">
    <location>
        <begin position="559"/>
        <end position="573"/>
    </location>
</feature>
<evidence type="ECO:0000313" key="5">
    <source>
        <dbReference type="EMBL" id="KAJ2930287.1"/>
    </source>
</evidence>
<feature type="compositionally biased region" description="Low complexity" evidence="3">
    <location>
        <begin position="881"/>
        <end position="895"/>
    </location>
</feature>
<evidence type="ECO:0000256" key="1">
    <source>
        <dbReference type="ARBA" id="ARBA00022618"/>
    </source>
</evidence>
<feature type="region of interest" description="Disordered" evidence="3">
    <location>
        <begin position="358"/>
        <end position="510"/>
    </location>
</feature>
<feature type="compositionally biased region" description="Basic and acidic residues" evidence="3">
    <location>
        <begin position="463"/>
        <end position="484"/>
    </location>
</feature>
<dbReference type="SUPFAM" id="SSF50729">
    <property type="entry name" value="PH domain-like"/>
    <property type="match status" value="1"/>
</dbReference>
<keyword evidence="1" id="KW-0132">Cell division</keyword>
<feature type="compositionally biased region" description="Pro residues" evidence="3">
    <location>
        <begin position="1154"/>
        <end position="1168"/>
    </location>
</feature>
<feature type="compositionally biased region" description="Polar residues" evidence="3">
    <location>
        <begin position="410"/>
        <end position="420"/>
    </location>
</feature>
<dbReference type="EMBL" id="JANBPK010000846">
    <property type="protein sequence ID" value="KAJ2930287.1"/>
    <property type="molecule type" value="Genomic_DNA"/>
</dbReference>
<dbReference type="Proteomes" id="UP001140091">
    <property type="component" value="Unassembled WGS sequence"/>
</dbReference>
<feature type="compositionally biased region" description="Acidic residues" evidence="3">
    <location>
        <begin position="260"/>
        <end position="280"/>
    </location>
</feature>
<feature type="compositionally biased region" description="Low complexity" evidence="3">
    <location>
        <begin position="40"/>
        <end position="52"/>
    </location>
</feature>
<dbReference type="SMART" id="SM00233">
    <property type="entry name" value="PH"/>
    <property type="match status" value="1"/>
</dbReference>
<sequence length="1460" mass="161130">MSSRKSPLRERLLSNSPDPMKSSILRESGMGWNPQNNTGSISSTSSAESITSPLRIAKRDSPGIRPRVPPIPRRTSSSYKHMHNNNLVSKSPFKSQIPTATAPSTKPAPIAISFPTTPTRRVSGEKRQRPSSMHEQAETENSRPFALKRERKQSKALESLLEKEPVTKSPFRAGPSASNPDSAMPSSLPIPIPKRRAASTPEPDSFLPAPSTSQPSPRPSPGRSALVSRRMHGPRLSGSGRRERRKTVTFDERCDVVEFDRDEETDEDVFDSTSEDEEGSDGSMQEERQIHIPDLPMEDTEADAVNQDDDSYDSVPLDQDDKKDDALMDLDPDSSITGIVEDMFFGVNARSLADGSFASVASTPPRQGSLPPDLETEDGVPLGRSHHVERFLQHQQHHSPAQAAPHFSPRNSPRQGSPQIHSPGRYPFNLNLPTHASPHGPPATPPRRSPGMTHATPPLGRSTHAERIGEAREQERDETSRGVERLPSSPSPVKPLSAHEHKGDGLIPRFSLPNGSTASLVEEAVEAKVAGDVFAQSRLLDASISADLEAHDSVQEDLSSNTSISSSEANVSSLCPIDNSQIDDSTYHDADTDDSDETEESDASTEKEVVAAPSTPSRQVVSGSPVTRSGSPLVRGGSPLTRLSSPLSSTTGLQVNRPRISKDDVKRRLLGRRSLCSPSPEPRSPEHSVEHKASPIQPLEVNMNLAPLEQDRDRMSIMTGMTDMSTDTAVVAHAERVTMAVGSLVSPREDDEDQEFGLLKAEDRFKFDFGSKFSLGHLGMNRRNDDDDAMDEDEDNATTRTVGMRMGDHDVDMEMKSALDRLMEDVAGGRVDDSLMTDDSFISQDSQLTEVSLPDRTTSRPMVLERAATDTALLHSVPQISSRTVSGSSTLSASSIAPPPVPPKDNIKAREQLIIQKRREARGITYDDTEDENEDGERTSRPSKRNQKHLSVGRPSHRRSLSTGDVEDPTGRGRSLLELAEVQSDNLLGNIEQELVKMAEEPKNRKTKYQVREHQNTIYASSSDEKVSHMSGAGDINVGRVWRPVRRPSDMNEYAKQIREYRNQDKGKAYGKVFVKVLGIKGIHLPMPREPTAMTCTLNNGIHFVTTPDCTLGENCSIEQEFELIEHSKLEFTLTVKVRRDPHIINQFKALAAPPAPAPRPAPTPLPPVVAHTSSKSGGMFSLFSSSPKKSKDKHVARAPAPAPAPTPLPPQSSQPHRLPENLARYLKSDGTLARAFISFKDVVHRCDTRLFETSYPLIGQRAELGGKFSTQQVGEIVLQMFRLPPLPGVAPDDLPQSLEECHRGLRHINWHKVTYFQGTLTQNGGDCSTWRRRQFRVIGGNLVAFNDVTKKATATIDLKKAIRLEDDQDRRDSSRYETMYGVERSFRLIFTNDEEIVFFADTDDEKAKWLEVLRALVGHIPPHPLWAELLWQRQEEISKRAQAARQVATTYDPSSSTPQ</sequence>
<feature type="compositionally biased region" description="Low complexity" evidence="3">
    <location>
        <begin position="636"/>
        <end position="653"/>
    </location>
</feature>
<proteinExistence type="predicted"/>
<dbReference type="InterPro" id="IPR011993">
    <property type="entry name" value="PH-like_dom_sf"/>
</dbReference>
<feature type="compositionally biased region" description="Acidic residues" evidence="3">
    <location>
        <begin position="296"/>
        <end position="312"/>
    </location>
</feature>
<organism evidence="5 6">
    <name type="scientific">Candolleomyces eurysporus</name>
    <dbReference type="NCBI Taxonomy" id="2828524"/>
    <lineage>
        <taxon>Eukaryota</taxon>
        <taxon>Fungi</taxon>
        <taxon>Dikarya</taxon>
        <taxon>Basidiomycota</taxon>
        <taxon>Agaricomycotina</taxon>
        <taxon>Agaricomycetes</taxon>
        <taxon>Agaricomycetidae</taxon>
        <taxon>Agaricales</taxon>
        <taxon>Agaricineae</taxon>
        <taxon>Psathyrellaceae</taxon>
        <taxon>Candolleomyces</taxon>
    </lineage>
</organism>
<feature type="compositionally biased region" description="Pro residues" evidence="3">
    <location>
        <begin position="439"/>
        <end position="448"/>
    </location>
</feature>
<evidence type="ECO:0000256" key="2">
    <source>
        <dbReference type="ARBA" id="ARBA00023306"/>
    </source>
</evidence>
<comment type="caution">
    <text evidence="5">The sequence shown here is derived from an EMBL/GenBank/DDBJ whole genome shotgun (WGS) entry which is preliminary data.</text>
</comment>
<feature type="region of interest" description="Disordered" evidence="3">
    <location>
        <begin position="1153"/>
        <end position="1172"/>
    </location>
</feature>
<dbReference type="GO" id="GO:0051301">
    <property type="term" value="P:cell division"/>
    <property type="evidence" value="ECO:0007669"/>
    <property type="project" value="UniProtKB-KW"/>
</dbReference>
<feature type="domain" description="PH" evidence="4">
    <location>
        <begin position="1314"/>
        <end position="1419"/>
    </location>
</feature>
<keyword evidence="6" id="KW-1185">Reference proteome</keyword>
<name>A0A9W8J8X9_9AGAR</name>
<feature type="compositionally biased region" description="Polar residues" evidence="3">
    <location>
        <begin position="84"/>
        <end position="96"/>
    </location>
</feature>
<feature type="compositionally biased region" description="Polar residues" evidence="3">
    <location>
        <begin position="176"/>
        <end position="185"/>
    </location>
</feature>
<gene>
    <name evidence="5" type="ORF">H1R20_g6839</name>
</gene>
<evidence type="ECO:0000259" key="4">
    <source>
        <dbReference type="PROSITE" id="PS50003"/>
    </source>
</evidence>
<dbReference type="PANTHER" id="PTHR36100">
    <property type="entry name" value="BUD SITE SELECTION PROTEIN 4"/>
    <property type="match status" value="1"/>
</dbReference>
<dbReference type="OrthoDB" id="2123378at2759"/>
<feature type="compositionally biased region" description="Polar residues" evidence="3">
    <location>
        <begin position="614"/>
        <end position="630"/>
    </location>
</feature>
<feature type="compositionally biased region" description="Low complexity" evidence="3">
    <location>
        <begin position="208"/>
        <end position="225"/>
    </location>
</feature>
<reference evidence="5" key="1">
    <citation type="submission" date="2022-06" db="EMBL/GenBank/DDBJ databases">
        <title>Genome Sequence of Candolleomyces eurysporus.</title>
        <authorList>
            <person name="Buettner E."/>
        </authorList>
    </citation>
    <scope>NUCLEOTIDE SEQUENCE</scope>
    <source>
        <strain evidence="5">VTCC 930004</strain>
    </source>
</reference>
<accession>A0A9W8J8X9</accession>